<keyword evidence="17" id="KW-1185">Reference proteome</keyword>
<dbReference type="PANTHER" id="PTHR10977:SF3">
    <property type="entry name" value="DIPHOSPHOMEVALONATE DECARBOXYLASE"/>
    <property type="match status" value="1"/>
</dbReference>
<comment type="similarity">
    <text evidence="1 12 13">Belongs to the diphosphomevalonate decarboxylase family.</text>
</comment>
<evidence type="ECO:0000256" key="6">
    <source>
        <dbReference type="ARBA" id="ARBA00022955"/>
    </source>
</evidence>
<dbReference type="Pfam" id="PF22700">
    <property type="entry name" value="MVD-like_N"/>
    <property type="match status" value="1"/>
</dbReference>
<evidence type="ECO:0000256" key="13">
    <source>
        <dbReference type="RuleBase" id="RU363086"/>
    </source>
</evidence>
<keyword evidence="10 13" id="KW-0753">Steroid metabolism</keyword>
<dbReference type="GO" id="GO:0005524">
    <property type="term" value="F:ATP binding"/>
    <property type="evidence" value="ECO:0007669"/>
    <property type="project" value="UniProtKB-UniRule"/>
</dbReference>
<dbReference type="GO" id="GO:0019287">
    <property type="term" value="P:isopentenyl diphosphate biosynthetic process, mevalonate pathway"/>
    <property type="evidence" value="ECO:0007669"/>
    <property type="project" value="UniProtKB-UniRule"/>
</dbReference>
<proteinExistence type="inferred from homology"/>
<keyword evidence="9 13" id="KW-1207">Sterol metabolism</keyword>
<dbReference type="FunFam" id="3.30.70.890:FF:000015">
    <property type="entry name" value="Diphosphomevalonate decarboxylase"/>
    <property type="match status" value="1"/>
</dbReference>
<dbReference type="GO" id="GO:0004163">
    <property type="term" value="F:diphosphomevalonate decarboxylase activity"/>
    <property type="evidence" value="ECO:0007669"/>
    <property type="project" value="UniProtKB-UniRule"/>
</dbReference>
<dbReference type="Pfam" id="PF18376">
    <property type="entry name" value="MDD_C"/>
    <property type="match status" value="1"/>
</dbReference>
<dbReference type="PIRSF" id="PIRSF015950">
    <property type="entry name" value="Mev_P_decrbx"/>
    <property type="match status" value="1"/>
</dbReference>
<dbReference type="GO" id="GO:0006695">
    <property type="term" value="P:cholesterol biosynthetic process"/>
    <property type="evidence" value="ECO:0007669"/>
    <property type="project" value="UniProtKB-UniPathway"/>
</dbReference>
<evidence type="ECO:0000256" key="3">
    <source>
        <dbReference type="ARBA" id="ARBA00022516"/>
    </source>
</evidence>
<evidence type="ECO:0000259" key="14">
    <source>
        <dbReference type="Pfam" id="PF18376"/>
    </source>
</evidence>
<accession>A0A836IVC2</accession>
<keyword evidence="3 13" id="KW-0444">Lipid biosynthesis</keyword>
<evidence type="ECO:0000259" key="15">
    <source>
        <dbReference type="Pfam" id="PF22700"/>
    </source>
</evidence>
<dbReference type="AlphaFoldDB" id="A0A836IVC2"/>
<dbReference type="FunFam" id="3.30.230.10:FF:000087">
    <property type="entry name" value="Diphosphomevalonate decarboxylase"/>
    <property type="match status" value="1"/>
</dbReference>
<keyword evidence="4 12" id="KW-0547">Nucleotide-binding</keyword>
<dbReference type="NCBIfam" id="TIGR01240">
    <property type="entry name" value="mevDPdecarb"/>
    <property type="match status" value="1"/>
</dbReference>
<evidence type="ECO:0000256" key="2">
    <source>
        <dbReference type="ARBA" id="ARBA00012296"/>
    </source>
</evidence>
<comment type="pathway">
    <text evidence="13">Steroid biosynthesis; cholesterol biosynthesis.</text>
</comment>
<keyword evidence="6 13" id="KW-0752">Steroid biosynthesis</keyword>
<feature type="domain" description="Diphosphomevalonate decarboxylase-like N-terminal" evidence="15">
    <location>
        <begin position="11"/>
        <end position="172"/>
    </location>
</feature>
<reference evidence="16 17" key="1">
    <citation type="submission" date="2021-02" db="EMBL/GenBank/DDBJ databases">
        <title>Porcisia hertigi Genome sequencing and assembly.</title>
        <authorList>
            <person name="Almutairi H."/>
            <person name="Gatherer D."/>
        </authorList>
    </citation>
    <scope>NUCLEOTIDE SEQUENCE [LARGE SCALE GENOMIC DNA]</scope>
    <source>
        <strain evidence="16 17">C119</strain>
    </source>
</reference>
<evidence type="ECO:0000256" key="1">
    <source>
        <dbReference type="ARBA" id="ARBA00008831"/>
    </source>
</evidence>
<comment type="caution">
    <text evidence="16">The sequence shown here is derived from an EMBL/GenBank/DDBJ whole genome shotgun (WGS) entry which is preliminary data.</text>
</comment>
<dbReference type="EMBL" id="JAFJZO010000018">
    <property type="protein sequence ID" value="KAG5507536.1"/>
    <property type="molecule type" value="Genomic_DNA"/>
</dbReference>
<evidence type="ECO:0000256" key="8">
    <source>
        <dbReference type="ARBA" id="ARBA00023098"/>
    </source>
</evidence>
<gene>
    <name evidence="16" type="ORF">JKF63_06485</name>
</gene>
<dbReference type="UniPathway" id="UPA00063"/>
<sequence length="383" mass="42494">MTTPIRITVEAPINIAFIKYWGKRDGGEKLILPTNDSFSITLSTKPFRSKTSVELRSDAAEDELWLNGKKSNISETPRVQSVLGLVRDNCPNELKNLRAYIVSENNFPTAAGMASSASGYCALAAALVKAYAADIDVSMLSRLGSGSACRSAHGGFVIWHKGEKSDGTDCVATQFVDETYWPEMQVMCAVLKGQKKDVSSTAGMQQSLKTSPLMKKRIESVVPARMHAVKEAIQQRDFNRFAEITMADSDDLQEICRTTEPPIQYATEDSYAMIRLIQAFNAKKGYNAMAYTFDAGANCFMFTLKENLPEVVAMLRAHFPTSWENMFFHDADLLDACKAYELPTSFEDLIEYPKKPFEMLLQSPVGQGVVYLDDAESLIPSRS</sequence>
<comment type="function">
    <text evidence="13">Catalyzes the ATP dependent decarboxylation of (R)-5-diphosphomevalonate to form isopentenyl diphosphate (IPP). Functions in the mevalonate (MVA) pathway leading to isopentenyl diphosphate (IPP), a key precursor for the biosynthesis of isoprenoids and sterol synthesis.</text>
</comment>
<evidence type="ECO:0000256" key="5">
    <source>
        <dbReference type="ARBA" id="ARBA00022840"/>
    </source>
</evidence>
<dbReference type="Proteomes" id="UP000674318">
    <property type="component" value="Unassembled WGS sequence"/>
</dbReference>
<dbReference type="SUPFAM" id="SSF54211">
    <property type="entry name" value="Ribosomal protein S5 domain 2-like"/>
    <property type="match status" value="1"/>
</dbReference>
<keyword evidence="13" id="KW-0152">Cholesterol biosynthesis</keyword>
<keyword evidence="5 12" id="KW-0067">ATP-binding</keyword>
<dbReference type="SUPFAM" id="SSF55060">
    <property type="entry name" value="GHMP Kinase, C-terminal domain"/>
    <property type="match status" value="1"/>
</dbReference>
<dbReference type="PANTHER" id="PTHR10977">
    <property type="entry name" value="DIPHOSPHOMEVALONATE DECARBOXYLASE"/>
    <property type="match status" value="1"/>
</dbReference>
<dbReference type="OrthoDB" id="10253702at2759"/>
<evidence type="ECO:0000256" key="12">
    <source>
        <dbReference type="PIRNR" id="PIRNR015950"/>
    </source>
</evidence>
<name>A0A836IVC2_9TRYP</name>
<keyword evidence="11 12" id="KW-0456">Lyase</keyword>
<dbReference type="InterPro" id="IPR014721">
    <property type="entry name" value="Ribsml_uS5_D2-typ_fold_subgr"/>
</dbReference>
<evidence type="ECO:0000256" key="4">
    <source>
        <dbReference type="ARBA" id="ARBA00022741"/>
    </source>
</evidence>
<dbReference type="Gene3D" id="3.30.230.10">
    <property type="match status" value="1"/>
</dbReference>
<evidence type="ECO:0000256" key="11">
    <source>
        <dbReference type="ARBA" id="ARBA00023239"/>
    </source>
</evidence>
<dbReference type="InterPro" id="IPR053859">
    <property type="entry name" value="MVD-like_N"/>
</dbReference>
<dbReference type="Gene3D" id="3.30.70.890">
    <property type="entry name" value="GHMP kinase, C-terminal domain"/>
    <property type="match status" value="1"/>
</dbReference>
<dbReference type="InterPro" id="IPR041431">
    <property type="entry name" value="Mvd1_C"/>
</dbReference>
<organism evidence="16 17">
    <name type="scientific">Porcisia hertigi</name>
    <dbReference type="NCBI Taxonomy" id="2761500"/>
    <lineage>
        <taxon>Eukaryota</taxon>
        <taxon>Discoba</taxon>
        <taxon>Euglenozoa</taxon>
        <taxon>Kinetoplastea</taxon>
        <taxon>Metakinetoplastina</taxon>
        <taxon>Trypanosomatida</taxon>
        <taxon>Trypanosomatidae</taxon>
        <taxon>Leishmaniinae</taxon>
        <taxon>Porcisia</taxon>
    </lineage>
</organism>
<dbReference type="InterPro" id="IPR036554">
    <property type="entry name" value="GHMP_kinase_C_sf"/>
</dbReference>
<keyword evidence="7 13" id="KW-0756">Sterol biosynthesis</keyword>
<evidence type="ECO:0000313" key="17">
    <source>
        <dbReference type="Proteomes" id="UP000674318"/>
    </source>
</evidence>
<evidence type="ECO:0000256" key="10">
    <source>
        <dbReference type="ARBA" id="ARBA00023221"/>
    </source>
</evidence>
<dbReference type="InterPro" id="IPR005935">
    <property type="entry name" value="Mev_decarb"/>
</dbReference>
<dbReference type="RefSeq" id="XP_067757851.1">
    <property type="nucleotide sequence ID" value="XM_067902434.1"/>
</dbReference>
<feature type="domain" description="Mvd1 C-terminal" evidence="14">
    <location>
        <begin position="187"/>
        <end position="334"/>
    </location>
</feature>
<evidence type="ECO:0000313" key="16">
    <source>
        <dbReference type="EMBL" id="KAG5507536.1"/>
    </source>
</evidence>
<dbReference type="InterPro" id="IPR020568">
    <property type="entry name" value="Ribosomal_Su5_D2-typ_SF"/>
</dbReference>
<dbReference type="KEGG" id="phet:94292511"/>
<protein>
    <recommendedName>
        <fullName evidence="2 12">Diphosphomevalonate decarboxylase</fullName>
        <ecNumber evidence="2 12">4.1.1.33</ecNumber>
    </recommendedName>
</protein>
<dbReference type="EC" id="4.1.1.33" evidence="2 12"/>
<evidence type="ECO:0000256" key="7">
    <source>
        <dbReference type="ARBA" id="ARBA00023011"/>
    </source>
</evidence>
<dbReference type="InterPro" id="IPR029765">
    <property type="entry name" value="Mev_diP_decarb"/>
</dbReference>
<evidence type="ECO:0000256" key="9">
    <source>
        <dbReference type="ARBA" id="ARBA00023166"/>
    </source>
</evidence>
<dbReference type="GO" id="GO:0005829">
    <property type="term" value="C:cytosol"/>
    <property type="evidence" value="ECO:0007669"/>
    <property type="project" value="InterPro"/>
</dbReference>
<keyword evidence="8 12" id="KW-0443">Lipid metabolism</keyword>
<dbReference type="GeneID" id="94292511"/>
<keyword evidence="13" id="KW-0153">Cholesterol metabolism</keyword>
<comment type="catalytic activity">
    <reaction evidence="12 13">
        <text>(R)-5-diphosphomevalonate + ATP = isopentenyl diphosphate + ADP + phosphate + CO2</text>
        <dbReference type="Rhea" id="RHEA:23732"/>
        <dbReference type="ChEBI" id="CHEBI:16526"/>
        <dbReference type="ChEBI" id="CHEBI:30616"/>
        <dbReference type="ChEBI" id="CHEBI:43474"/>
        <dbReference type="ChEBI" id="CHEBI:57557"/>
        <dbReference type="ChEBI" id="CHEBI:128769"/>
        <dbReference type="ChEBI" id="CHEBI:456216"/>
        <dbReference type="EC" id="4.1.1.33"/>
    </reaction>
</comment>